<gene>
    <name evidence="1" type="ORF">CEXT_71441</name>
</gene>
<dbReference type="EMBL" id="BPLR01017515">
    <property type="protein sequence ID" value="GIY92271.1"/>
    <property type="molecule type" value="Genomic_DNA"/>
</dbReference>
<proteinExistence type="predicted"/>
<dbReference type="Proteomes" id="UP001054945">
    <property type="component" value="Unassembled WGS sequence"/>
</dbReference>
<accession>A0AAV4XAH6</accession>
<reference evidence="1 2" key="1">
    <citation type="submission" date="2021-06" db="EMBL/GenBank/DDBJ databases">
        <title>Caerostris extrusa draft genome.</title>
        <authorList>
            <person name="Kono N."/>
            <person name="Arakawa K."/>
        </authorList>
    </citation>
    <scope>NUCLEOTIDE SEQUENCE [LARGE SCALE GENOMIC DNA]</scope>
</reference>
<sequence length="114" mass="13307">MGYVSCFDILCFQQRNPRLMFPTTKSSIYVFQQWKSSIYVSNNGILLIYVSNNRIIDLCFMLPTMKLSDLCFQQRNPDLCFQQRNPSIYAQQQRNPSISGSNNGIRRFPACFQT</sequence>
<keyword evidence="2" id="KW-1185">Reference proteome</keyword>
<evidence type="ECO:0000313" key="2">
    <source>
        <dbReference type="Proteomes" id="UP001054945"/>
    </source>
</evidence>
<organism evidence="1 2">
    <name type="scientific">Caerostris extrusa</name>
    <name type="common">Bark spider</name>
    <name type="synonym">Caerostris bankana</name>
    <dbReference type="NCBI Taxonomy" id="172846"/>
    <lineage>
        <taxon>Eukaryota</taxon>
        <taxon>Metazoa</taxon>
        <taxon>Ecdysozoa</taxon>
        <taxon>Arthropoda</taxon>
        <taxon>Chelicerata</taxon>
        <taxon>Arachnida</taxon>
        <taxon>Araneae</taxon>
        <taxon>Araneomorphae</taxon>
        <taxon>Entelegynae</taxon>
        <taxon>Araneoidea</taxon>
        <taxon>Araneidae</taxon>
        <taxon>Caerostris</taxon>
    </lineage>
</organism>
<evidence type="ECO:0000313" key="1">
    <source>
        <dbReference type="EMBL" id="GIY92271.1"/>
    </source>
</evidence>
<protein>
    <submittedName>
        <fullName evidence="1">Uncharacterized protein</fullName>
    </submittedName>
</protein>
<dbReference type="AlphaFoldDB" id="A0AAV4XAH6"/>
<comment type="caution">
    <text evidence="1">The sequence shown here is derived from an EMBL/GenBank/DDBJ whole genome shotgun (WGS) entry which is preliminary data.</text>
</comment>
<name>A0AAV4XAH6_CAEEX</name>